<comment type="caution">
    <text evidence="1">The sequence shown here is derived from an EMBL/GenBank/DDBJ whole genome shotgun (WGS) entry which is preliminary data.</text>
</comment>
<dbReference type="OrthoDB" id="3045885at2759"/>
<gene>
    <name evidence="1" type="ORF">Hypma_002646</name>
</gene>
<organism evidence="1 2">
    <name type="scientific">Hypsizygus marmoreus</name>
    <name type="common">White beech mushroom</name>
    <name type="synonym">Agaricus marmoreus</name>
    <dbReference type="NCBI Taxonomy" id="39966"/>
    <lineage>
        <taxon>Eukaryota</taxon>
        <taxon>Fungi</taxon>
        <taxon>Dikarya</taxon>
        <taxon>Basidiomycota</taxon>
        <taxon>Agaricomycotina</taxon>
        <taxon>Agaricomycetes</taxon>
        <taxon>Agaricomycetidae</taxon>
        <taxon>Agaricales</taxon>
        <taxon>Tricholomatineae</taxon>
        <taxon>Lyophyllaceae</taxon>
        <taxon>Hypsizygus</taxon>
    </lineage>
</organism>
<proteinExistence type="predicted"/>
<protein>
    <submittedName>
        <fullName evidence="1">Uncharacterized protein</fullName>
    </submittedName>
</protein>
<evidence type="ECO:0000313" key="2">
    <source>
        <dbReference type="Proteomes" id="UP000076154"/>
    </source>
</evidence>
<evidence type="ECO:0000313" key="1">
    <source>
        <dbReference type="EMBL" id="RDB16799.1"/>
    </source>
</evidence>
<name>A0A369J429_HYPMA</name>
<dbReference type="AlphaFoldDB" id="A0A369J429"/>
<accession>A0A369J429</accession>
<dbReference type="Proteomes" id="UP000076154">
    <property type="component" value="Unassembled WGS sequence"/>
</dbReference>
<reference evidence="1" key="1">
    <citation type="submission" date="2018-04" db="EMBL/GenBank/DDBJ databases">
        <title>Whole genome sequencing of Hypsizygus marmoreus.</title>
        <authorList>
            <person name="Choi I.-G."/>
            <person name="Min B."/>
            <person name="Kim J.-G."/>
            <person name="Kim S."/>
            <person name="Oh Y.-L."/>
            <person name="Kong W.-S."/>
            <person name="Park H."/>
            <person name="Jeong J."/>
            <person name="Song E.-S."/>
        </authorList>
    </citation>
    <scope>NUCLEOTIDE SEQUENCE [LARGE SCALE GENOMIC DNA]</scope>
    <source>
        <strain evidence="1">51987-8</strain>
    </source>
</reference>
<sequence length="136" mass="14734">MNKAPHQIRQRPLSGVYRALHQQCPIARLPHNLATLLRSFFSSSPAMDSFIAISAFLNIDTAPPSNEENGGSGNTTYCVVFAKEDVPADEENGGSGNTTYCILAQPAELSPVEFQATKSVSSSSVKYQIWRRGAAM</sequence>
<dbReference type="InParanoid" id="A0A369J429"/>
<keyword evidence="2" id="KW-1185">Reference proteome</keyword>
<dbReference type="EMBL" id="LUEZ02000122">
    <property type="protein sequence ID" value="RDB16799.1"/>
    <property type="molecule type" value="Genomic_DNA"/>
</dbReference>